<comment type="similarity">
    <text evidence="2">Belongs to the PKI family.</text>
</comment>
<accession>A0A0V1ENY1</accession>
<reference evidence="5" key="1">
    <citation type="submission" date="2015-01" db="EMBL/GenBank/DDBJ databases">
        <title>Evolution of Trichinella species and genotypes.</title>
        <authorList>
            <person name="Korhonen P.K."/>
            <person name="Edoardo P."/>
            <person name="Giuseppe L.R."/>
            <person name="Gasser R.B."/>
        </authorList>
    </citation>
    <scope>NUCLEOTIDE SEQUENCE [LARGE SCALE GENOMIC DNA]</scope>
    <source>
        <strain evidence="5">ISS13</strain>
    </source>
</reference>
<comment type="caution">
    <text evidence="5">The sequence shown here is derived from an EMBL/GenBank/DDBJ whole genome shotgun (WGS) entry which is preliminary data.</text>
</comment>
<keyword evidence="3" id="KW-0649">Protein kinase inhibitor</keyword>
<sequence>LCLLVCVCVCVCLYALSRTTTTTTTTVRKASSSSSFKLALQIGRSSSVQIFNMSSKQGQSVEMEFTELLEESFKASARIGRRNAVGDIDKAEPNAKIAALVQELQNLLPFNDYSTTQGATDHRNHCVAVDQT</sequence>
<evidence type="ECO:0000256" key="4">
    <source>
        <dbReference type="SAM" id="SignalP"/>
    </source>
</evidence>
<dbReference type="EMBL" id="JYDR01000018">
    <property type="protein sequence ID" value="KRY75465.1"/>
    <property type="molecule type" value="Genomic_DNA"/>
</dbReference>
<dbReference type="Pfam" id="PF02827">
    <property type="entry name" value="PKI"/>
    <property type="match status" value="1"/>
</dbReference>
<organism evidence="5">
    <name type="scientific">Trichinella pseudospiralis</name>
    <name type="common">Parasitic roundworm</name>
    <dbReference type="NCBI Taxonomy" id="6337"/>
    <lineage>
        <taxon>Eukaryota</taxon>
        <taxon>Metazoa</taxon>
        <taxon>Ecdysozoa</taxon>
        <taxon>Nematoda</taxon>
        <taxon>Enoplea</taxon>
        <taxon>Dorylaimia</taxon>
        <taxon>Trichinellida</taxon>
        <taxon>Trichinellidae</taxon>
        <taxon>Trichinella</taxon>
    </lineage>
</organism>
<dbReference type="GO" id="GO:0004862">
    <property type="term" value="F:cAMP-dependent protein kinase inhibitor activity"/>
    <property type="evidence" value="ECO:0007669"/>
    <property type="project" value="InterPro"/>
</dbReference>
<comment type="function">
    <text evidence="1">Extremely potent competitive inhibitor of cAMP-dependent protein kinase activity, this protein interacts with the catalytic subunit of the enzyme after the cAMP-induced dissociation of its regulatory chains.</text>
</comment>
<keyword evidence="4" id="KW-0732">Signal</keyword>
<evidence type="ECO:0000256" key="3">
    <source>
        <dbReference type="ARBA" id="ARBA00023013"/>
    </source>
</evidence>
<evidence type="ECO:0000313" key="5">
    <source>
        <dbReference type="EMBL" id="KRY75465.1"/>
    </source>
</evidence>
<dbReference type="Proteomes" id="UP000054632">
    <property type="component" value="Unassembled WGS sequence"/>
</dbReference>
<feature type="signal peptide" evidence="4">
    <location>
        <begin position="1"/>
        <end position="17"/>
    </location>
</feature>
<gene>
    <name evidence="5" type="ORF">T4A_12940</name>
</gene>
<dbReference type="AlphaFoldDB" id="A0A0V1ENY1"/>
<evidence type="ECO:0000256" key="1">
    <source>
        <dbReference type="ARBA" id="ARBA00002844"/>
    </source>
</evidence>
<feature type="non-terminal residue" evidence="5">
    <location>
        <position position="1"/>
    </location>
</feature>
<proteinExistence type="inferred from homology"/>
<protein>
    <submittedName>
        <fullName evidence="5">Uncharacterized protein</fullName>
    </submittedName>
</protein>
<name>A0A0V1ENY1_TRIPS</name>
<feature type="chain" id="PRO_5006877453" evidence="4">
    <location>
        <begin position="18"/>
        <end position="132"/>
    </location>
</feature>
<dbReference type="InterPro" id="IPR004171">
    <property type="entry name" value="cAMP_dep_PKI"/>
</dbReference>
<evidence type="ECO:0000256" key="2">
    <source>
        <dbReference type="ARBA" id="ARBA00006393"/>
    </source>
</evidence>